<dbReference type="InterPro" id="IPR001563">
    <property type="entry name" value="Peptidase_S10"/>
</dbReference>
<reference evidence="3" key="2">
    <citation type="submission" date="2023-06" db="EMBL/GenBank/DDBJ databases">
        <authorList>
            <person name="Ma L."/>
            <person name="Liu K.-W."/>
            <person name="Li Z."/>
            <person name="Hsiao Y.-Y."/>
            <person name="Qi Y."/>
            <person name="Fu T."/>
            <person name="Tang G."/>
            <person name="Zhang D."/>
            <person name="Sun W.-H."/>
            <person name="Liu D.-K."/>
            <person name="Li Y."/>
            <person name="Chen G.-Z."/>
            <person name="Liu X.-D."/>
            <person name="Liao X.-Y."/>
            <person name="Jiang Y.-T."/>
            <person name="Yu X."/>
            <person name="Hao Y."/>
            <person name="Huang J."/>
            <person name="Zhao X.-W."/>
            <person name="Ke S."/>
            <person name="Chen Y.-Y."/>
            <person name="Wu W.-L."/>
            <person name="Hsu J.-L."/>
            <person name="Lin Y.-F."/>
            <person name="Huang M.-D."/>
            <person name="Li C.-Y."/>
            <person name="Huang L."/>
            <person name="Wang Z.-W."/>
            <person name="Zhao X."/>
            <person name="Zhong W.-Y."/>
            <person name="Peng D.-H."/>
            <person name="Ahmad S."/>
            <person name="Lan S."/>
            <person name="Zhang J.-S."/>
            <person name="Tsai W.-C."/>
            <person name="Van De Peer Y."/>
            <person name="Liu Z.-J."/>
        </authorList>
    </citation>
    <scope>NUCLEOTIDE SEQUENCE</scope>
    <source>
        <strain evidence="3">CP</strain>
        <tissue evidence="3">Leaves</tissue>
    </source>
</reference>
<sequence length="102" mass="11363">MVEGLSKDWDMTVSVAEPLVIPQIGSKETLLWGLCRASGPRGSSTPSTPGFSYSNTSSDYKGLSDRKISEDNFRFLVNWLERFPEYKERMFFVGGEGYGGIP</sequence>
<dbReference type="Pfam" id="PF00450">
    <property type="entry name" value="Peptidase_S10"/>
    <property type="match status" value="1"/>
</dbReference>
<dbReference type="GO" id="GO:0006508">
    <property type="term" value="P:proteolysis"/>
    <property type="evidence" value="ECO:0007669"/>
    <property type="project" value="InterPro"/>
</dbReference>
<feature type="compositionally biased region" description="Low complexity" evidence="2">
    <location>
        <begin position="38"/>
        <end position="54"/>
    </location>
</feature>
<dbReference type="AlphaFoldDB" id="A0AAV9ENZ1"/>
<proteinExistence type="inferred from homology"/>
<evidence type="ECO:0000256" key="2">
    <source>
        <dbReference type="SAM" id="MobiDB-lite"/>
    </source>
</evidence>
<keyword evidence="3" id="KW-0378">Hydrolase</keyword>
<dbReference type="Proteomes" id="UP001180020">
    <property type="component" value="Unassembled WGS sequence"/>
</dbReference>
<name>A0AAV9ENZ1_ACOCL</name>
<evidence type="ECO:0000256" key="1">
    <source>
        <dbReference type="ARBA" id="ARBA00009431"/>
    </source>
</evidence>
<reference evidence="3" key="1">
    <citation type="journal article" date="2023" name="Nat. Commun.">
        <title>Diploid and tetraploid genomes of Acorus and the evolution of monocots.</title>
        <authorList>
            <person name="Ma L."/>
            <person name="Liu K.W."/>
            <person name="Li Z."/>
            <person name="Hsiao Y.Y."/>
            <person name="Qi Y."/>
            <person name="Fu T."/>
            <person name="Tang G.D."/>
            <person name="Zhang D."/>
            <person name="Sun W.H."/>
            <person name="Liu D.K."/>
            <person name="Li Y."/>
            <person name="Chen G.Z."/>
            <person name="Liu X.D."/>
            <person name="Liao X.Y."/>
            <person name="Jiang Y.T."/>
            <person name="Yu X."/>
            <person name="Hao Y."/>
            <person name="Huang J."/>
            <person name="Zhao X.W."/>
            <person name="Ke S."/>
            <person name="Chen Y.Y."/>
            <person name="Wu W.L."/>
            <person name="Hsu J.L."/>
            <person name="Lin Y.F."/>
            <person name="Huang M.D."/>
            <person name="Li C.Y."/>
            <person name="Huang L."/>
            <person name="Wang Z.W."/>
            <person name="Zhao X."/>
            <person name="Zhong W.Y."/>
            <person name="Peng D.H."/>
            <person name="Ahmad S."/>
            <person name="Lan S."/>
            <person name="Zhang J.S."/>
            <person name="Tsai W.C."/>
            <person name="Van de Peer Y."/>
            <person name="Liu Z.J."/>
        </authorList>
    </citation>
    <scope>NUCLEOTIDE SEQUENCE</scope>
    <source>
        <strain evidence="3">CP</strain>
    </source>
</reference>
<comment type="caution">
    <text evidence="3">The sequence shown here is derived from an EMBL/GenBank/DDBJ whole genome shotgun (WGS) entry which is preliminary data.</text>
</comment>
<keyword evidence="3" id="KW-0121">Carboxypeptidase</keyword>
<dbReference type="PANTHER" id="PTHR11802:SF25">
    <property type="entry name" value="SERINE CARBOXYPEPTIDASE 24"/>
    <property type="match status" value="1"/>
</dbReference>
<evidence type="ECO:0000313" key="4">
    <source>
        <dbReference type="Proteomes" id="UP001180020"/>
    </source>
</evidence>
<dbReference type="GO" id="GO:0004185">
    <property type="term" value="F:serine-type carboxypeptidase activity"/>
    <property type="evidence" value="ECO:0007669"/>
    <property type="project" value="InterPro"/>
</dbReference>
<keyword evidence="3" id="KW-0645">Protease</keyword>
<dbReference type="PRINTS" id="PR00724">
    <property type="entry name" value="CRBOXYPTASEC"/>
</dbReference>
<dbReference type="PANTHER" id="PTHR11802">
    <property type="entry name" value="SERINE PROTEASE FAMILY S10 SERINE CARBOXYPEPTIDASE"/>
    <property type="match status" value="1"/>
</dbReference>
<feature type="region of interest" description="Disordered" evidence="2">
    <location>
        <begin position="38"/>
        <end position="63"/>
    </location>
</feature>
<gene>
    <name evidence="3" type="primary">SCPL28</name>
    <name evidence="3" type="ORF">QJS10_CPA06g01888</name>
</gene>
<comment type="similarity">
    <text evidence="1">Belongs to the peptidase S10 family.</text>
</comment>
<dbReference type="GO" id="GO:0005773">
    <property type="term" value="C:vacuole"/>
    <property type="evidence" value="ECO:0007669"/>
    <property type="project" value="TreeGrafter"/>
</dbReference>
<accession>A0AAV9ENZ1</accession>
<dbReference type="SUPFAM" id="SSF53474">
    <property type="entry name" value="alpha/beta-Hydrolases"/>
    <property type="match status" value="1"/>
</dbReference>
<dbReference type="EMBL" id="JAUJYO010000006">
    <property type="protein sequence ID" value="KAK1315335.1"/>
    <property type="molecule type" value="Genomic_DNA"/>
</dbReference>
<dbReference type="Gene3D" id="3.40.50.1820">
    <property type="entry name" value="alpha/beta hydrolase"/>
    <property type="match status" value="1"/>
</dbReference>
<keyword evidence="4" id="KW-1185">Reference proteome</keyword>
<organism evidence="3 4">
    <name type="scientific">Acorus calamus</name>
    <name type="common">Sweet flag</name>
    <dbReference type="NCBI Taxonomy" id="4465"/>
    <lineage>
        <taxon>Eukaryota</taxon>
        <taxon>Viridiplantae</taxon>
        <taxon>Streptophyta</taxon>
        <taxon>Embryophyta</taxon>
        <taxon>Tracheophyta</taxon>
        <taxon>Spermatophyta</taxon>
        <taxon>Magnoliopsida</taxon>
        <taxon>Liliopsida</taxon>
        <taxon>Acoraceae</taxon>
        <taxon>Acorus</taxon>
    </lineage>
</organism>
<dbReference type="InterPro" id="IPR029058">
    <property type="entry name" value="AB_hydrolase_fold"/>
</dbReference>
<evidence type="ECO:0000313" key="3">
    <source>
        <dbReference type="EMBL" id="KAK1315335.1"/>
    </source>
</evidence>
<protein>
    <submittedName>
        <fullName evidence="3">Serine carboxypeptidase-like 28</fullName>
    </submittedName>
</protein>